<dbReference type="InterPro" id="IPR000682">
    <property type="entry name" value="PCMT"/>
</dbReference>
<dbReference type="AlphaFoldDB" id="A0A4S4LDY7"/>
<dbReference type="PANTHER" id="PTHR11579:SF0">
    <property type="entry name" value="PROTEIN-L-ISOASPARTATE(D-ASPARTATE) O-METHYLTRANSFERASE"/>
    <property type="match status" value="1"/>
</dbReference>
<evidence type="ECO:0000256" key="1">
    <source>
        <dbReference type="ARBA" id="ARBA00004496"/>
    </source>
</evidence>
<dbReference type="Pfam" id="PF01135">
    <property type="entry name" value="PCMT"/>
    <property type="match status" value="1"/>
</dbReference>
<accession>A0A4S4LDY7</accession>
<organism evidence="8 9">
    <name type="scientific">Phellinidium pouzarii</name>
    <dbReference type="NCBI Taxonomy" id="167371"/>
    <lineage>
        <taxon>Eukaryota</taxon>
        <taxon>Fungi</taxon>
        <taxon>Dikarya</taxon>
        <taxon>Basidiomycota</taxon>
        <taxon>Agaricomycotina</taxon>
        <taxon>Agaricomycetes</taxon>
        <taxon>Hymenochaetales</taxon>
        <taxon>Hymenochaetaceae</taxon>
        <taxon>Phellinidium</taxon>
    </lineage>
</organism>
<evidence type="ECO:0000313" key="9">
    <source>
        <dbReference type="Proteomes" id="UP000308199"/>
    </source>
</evidence>
<dbReference type="InterPro" id="IPR029063">
    <property type="entry name" value="SAM-dependent_MTases_sf"/>
</dbReference>
<evidence type="ECO:0000256" key="6">
    <source>
        <dbReference type="ARBA" id="ARBA00022679"/>
    </source>
</evidence>
<dbReference type="OrthoDB" id="73890at2759"/>
<dbReference type="EMBL" id="SGPK01000122">
    <property type="protein sequence ID" value="THH07880.1"/>
    <property type="molecule type" value="Genomic_DNA"/>
</dbReference>
<proteinExistence type="inferred from homology"/>
<dbReference type="GO" id="GO:0005737">
    <property type="term" value="C:cytoplasm"/>
    <property type="evidence" value="ECO:0007669"/>
    <property type="project" value="UniProtKB-SubCell"/>
</dbReference>
<keyword evidence="5" id="KW-0489">Methyltransferase</keyword>
<dbReference type="Gene3D" id="3.40.50.150">
    <property type="entry name" value="Vaccinia Virus protein VP39"/>
    <property type="match status" value="1"/>
</dbReference>
<evidence type="ECO:0000313" key="8">
    <source>
        <dbReference type="EMBL" id="THH07880.1"/>
    </source>
</evidence>
<evidence type="ECO:0000256" key="2">
    <source>
        <dbReference type="ARBA" id="ARBA00005369"/>
    </source>
</evidence>
<keyword evidence="9" id="KW-1185">Reference proteome</keyword>
<evidence type="ECO:0000256" key="7">
    <source>
        <dbReference type="ARBA" id="ARBA00022691"/>
    </source>
</evidence>
<protein>
    <recommendedName>
        <fullName evidence="3">protein-L-isoaspartate(D-aspartate) O-methyltransferase</fullName>
        <ecNumber evidence="3">2.1.1.77</ecNumber>
    </recommendedName>
</protein>
<comment type="caution">
    <text evidence="8">The sequence shown here is derived from an EMBL/GenBank/DDBJ whole genome shotgun (WGS) entry which is preliminary data.</text>
</comment>
<reference evidence="8 9" key="1">
    <citation type="submission" date="2019-02" db="EMBL/GenBank/DDBJ databases">
        <title>Genome sequencing of the rare red list fungi Phellinidium pouzarii.</title>
        <authorList>
            <person name="Buettner E."/>
            <person name="Kellner H."/>
        </authorList>
    </citation>
    <scope>NUCLEOTIDE SEQUENCE [LARGE SCALE GENOMIC DNA]</scope>
    <source>
        <strain evidence="8 9">DSM 108285</strain>
    </source>
</reference>
<dbReference type="SUPFAM" id="SSF53335">
    <property type="entry name" value="S-adenosyl-L-methionine-dependent methyltransferases"/>
    <property type="match status" value="1"/>
</dbReference>
<evidence type="ECO:0000256" key="3">
    <source>
        <dbReference type="ARBA" id="ARBA00011890"/>
    </source>
</evidence>
<sequence length="287" mass="29777">MLAPVTNVSVLHGGATLGPVCGGDEQYLPFADKSLTGINLIGRGSGLLGCVLAKLNEYESLSAASCEAAKPHTAAMAYLCSAGTNDQLVQNMASHSLINNGRVAAHAEATKSLFPYLEPGARVLDIGSGSGFTLALFHHLVNPSSPSSTSSTAATGTVVGIEHMPELVTWSSANLARDGLSDALSSGSLLVVCGDGREGCPAHAPYDAIHVGAAAPTMPPALIDQLRSPGRMFIPIGVGAQKIIQVDKDGEGRVTQTPLLDVMIERLRKDAEESLDLHVYRIATVTQ</sequence>
<evidence type="ECO:0000256" key="5">
    <source>
        <dbReference type="ARBA" id="ARBA00022603"/>
    </source>
</evidence>
<dbReference type="PANTHER" id="PTHR11579">
    <property type="entry name" value="PROTEIN-L-ISOASPARTATE O-METHYLTRANSFERASE"/>
    <property type="match status" value="1"/>
</dbReference>
<dbReference type="Proteomes" id="UP000308199">
    <property type="component" value="Unassembled WGS sequence"/>
</dbReference>
<keyword evidence="7" id="KW-0949">S-adenosyl-L-methionine</keyword>
<comment type="similarity">
    <text evidence="2">Belongs to the methyltransferase superfamily. L-isoaspartyl/D-aspartyl protein methyltransferase family.</text>
</comment>
<dbReference type="EC" id="2.1.1.77" evidence="3"/>
<keyword evidence="6" id="KW-0808">Transferase</keyword>
<keyword evidence="4" id="KW-0963">Cytoplasm</keyword>
<gene>
    <name evidence="8" type="ORF">EW145_g3068</name>
</gene>
<dbReference type="GO" id="GO:0032259">
    <property type="term" value="P:methylation"/>
    <property type="evidence" value="ECO:0007669"/>
    <property type="project" value="UniProtKB-KW"/>
</dbReference>
<evidence type="ECO:0000256" key="4">
    <source>
        <dbReference type="ARBA" id="ARBA00022490"/>
    </source>
</evidence>
<comment type="subcellular location">
    <subcellularLocation>
        <location evidence="1">Cytoplasm</location>
    </subcellularLocation>
</comment>
<dbReference type="GO" id="GO:0004719">
    <property type="term" value="F:protein-L-isoaspartate (D-aspartate) O-methyltransferase activity"/>
    <property type="evidence" value="ECO:0007669"/>
    <property type="project" value="UniProtKB-EC"/>
</dbReference>
<name>A0A4S4LDY7_9AGAM</name>